<keyword evidence="3" id="KW-1185">Reference proteome</keyword>
<sequence length="779" mass="87945">LGPLLSSGFLGVKLWDEGTYPILGGLFCAVSTSLVPFTVYCLQRSLKWWPGEDPGLFQGFRTHVRGGWVVMEIATILTGSLFLGCGVKFPFLLFPISWSLWFLSMDLAPFLPEWYRGWRGMWEARRILSLFFGLSMLIIGQLLEARLGSDPDFGFWLYLFGLPTFWFAVTFAFPDYDLHGSLYLLINIAISLSGSHLKRTTFHVFATMGVLLYTIGVFSNYIKPEKSFFLWVLKALSVVGLFSQALKTGGSIEIVIGLACLVAFTYSFLPFLDSGPLHQTFFLFTSLGFVGCAAAFQRPLNLWLFDFPDASLLVGLGSSLCVLLYHARLIKYHFGSPTENLTVFLLHIYRVGVSLCVSVVFVFLRQPAYAWVGGLGIPLIATNFSSLPRIIWSVRRGEMTEYFHLRVLSLVLLVVGVVLSLYVESNVLYVVTCTVLLVFILVQLQNWKIIGCVFSVALVLLSVPLQSRFIMTIGVIYIFIYLTHLAYDTFKNSMLFSLTLIGLGLSIIYLGYLYQSNEALVQEHFDHFTPDFVKILLTRPLSREWTHRSRFDWYYHFKKTDFLYESFVSRPYCWILWPAPLMHALSKGKVPFVSTVVSFGIILLLLAMAISSLRRSFVVDLDSEVKVTSLNMALSREHDNHGVIVKIKGTKPPSLKSSPYVAVDVSGQSFWGVVLEAFGEWRVSFARAMFLPLRLSPHLVSFVGFTEDSSEFSATILLGTGHRGSVRLSHRTALDTLAKLKRRDSNARMTCTLLYSNSWYAPFSKLAEKEISLRDIVLE</sequence>
<organism evidence="2 3">
    <name type="scientific">Geodia barretti</name>
    <name type="common">Barrett's horny sponge</name>
    <dbReference type="NCBI Taxonomy" id="519541"/>
    <lineage>
        <taxon>Eukaryota</taxon>
        <taxon>Metazoa</taxon>
        <taxon>Porifera</taxon>
        <taxon>Demospongiae</taxon>
        <taxon>Heteroscleromorpha</taxon>
        <taxon>Tetractinellida</taxon>
        <taxon>Astrophorina</taxon>
        <taxon>Geodiidae</taxon>
        <taxon>Geodia</taxon>
    </lineage>
</organism>
<gene>
    <name evidence="2" type="ORF">GBAR_LOCUS10706</name>
</gene>
<feature type="transmembrane region" description="Helical" evidence="1">
    <location>
        <begin position="427"/>
        <end position="444"/>
    </location>
</feature>
<comment type="caution">
    <text evidence="2">The sequence shown here is derived from an EMBL/GenBank/DDBJ whole genome shotgun (WGS) entry which is preliminary data.</text>
</comment>
<feature type="transmembrane region" description="Helical" evidence="1">
    <location>
        <begin position="252"/>
        <end position="269"/>
    </location>
</feature>
<name>A0AA35RUV6_GEOBA</name>
<feature type="transmembrane region" description="Helical" evidence="1">
    <location>
        <begin position="494"/>
        <end position="514"/>
    </location>
</feature>
<feature type="non-terminal residue" evidence="2">
    <location>
        <position position="1"/>
    </location>
</feature>
<feature type="transmembrane region" description="Helical" evidence="1">
    <location>
        <begin position="228"/>
        <end position="246"/>
    </location>
</feature>
<feature type="transmembrane region" description="Helical" evidence="1">
    <location>
        <begin position="89"/>
        <end position="112"/>
    </location>
</feature>
<dbReference type="EMBL" id="CASHTH010001649">
    <property type="protein sequence ID" value="CAI8017704.1"/>
    <property type="molecule type" value="Genomic_DNA"/>
</dbReference>
<reference evidence="2" key="1">
    <citation type="submission" date="2023-03" db="EMBL/GenBank/DDBJ databases">
        <authorList>
            <person name="Steffen K."/>
            <person name="Cardenas P."/>
        </authorList>
    </citation>
    <scope>NUCLEOTIDE SEQUENCE</scope>
</reference>
<feature type="transmembrane region" description="Helical" evidence="1">
    <location>
        <begin position="124"/>
        <end position="143"/>
    </location>
</feature>
<keyword evidence="1" id="KW-0472">Membrane</keyword>
<accession>A0AA35RUV6</accession>
<feature type="transmembrane region" description="Helical" evidence="1">
    <location>
        <begin position="20"/>
        <end position="42"/>
    </location>
</feature>
<feature type="transmembrane region" description="Helical" evidence="1">
    <location>
        <begin position="310"/>
        <end position="329"/>
    </location>
</feature>
<dbReference type="Proteomes" id="UP001174909">
    <property type="component" value="Unassembled WGS sequence"/>
</dbReference>
<evidence type="ECO:0000256" key="1">
    <source>
        <dbReference type="SAM" id="Phobius"/>
    </source>
</evidence>
<evidence type="ECO:0000313" key="3">
    <source>
        <dbReference type="Proteomes" id="UP001174909"/>
    </source>
</evidence>
<proteinExistence type="predicted"/>
<feature type="transmembrane region" description="Helical" evidence="1">
    <location>
        <begin position="281"/>
        <end position="298"/>
    </location>
</feature>
<feature type="transmembrane region" description="Helical" evidence="1">
    <location>
        <begin position="456"/>
        <end position="482"/>
    </location>
</feature>
<feature type="transmembrane region" description="Helical" evidence="1">
    <location>
        <begin position="155"/>
        <end position="173"/>
    </location>
</feature>
<keyword evidence="1" id="KW-1133">Transmembrane helix</keyword>
<dbReference type="AlphaFoldDB" id="A0AA35RUV6"/>
<feature type="transmembrane region" description="Helical" evidence="1">
    <location>
        <begin position="590"/>
        <end position="610"/>
    </location>
</feature>
<feature type="transmembrane region" description="Helical" evidence="1">
    <location>
        <begin position="341"/>
        <end position="363"/>
    </location>
</feature>
<feature type="transmembrane region" description="Helical" evidence="1">
    <location>
        <begin position="203"/>
        <end position="221"/>
    </location>
</feature>
<feature type="transmembrane region" description="Helical" evidence="1">
    <location>
        <begin position="403"/>
        <end position="421"/>
    </location>
</feature>
<feature type="transmembrane region" description="Helical" evidence="1">
    <location>
        <begin position="369"/>
        <end position="391"/>
    </location>
</feature>
<protein>
    <submittedName>
        <fullName evidence="2">Uncharacterized protein</fullName>
    </submittedName>
</protein>
<keyword evidence="1" id="KW-0812">Transmembrane</keyword>
<evidence type="ECO:0000313" key="2">
    <source>
        <dbReference type="EMBL" id="CAI8017704.1"/>
    </source>
</evidence>